<dbReference type="AlphaFoldDB" id="A0A2M8R0J1"/>
<dbReference type="EMBL" id="PGVG01000039">
    <property type="protein sequence ID" value="PJG51326.1"/>
    <property type="molecule type" value="Genomic_DNA"/>
</dbReference>
<feature type="compositionally biased region" description="Low complexity" evidence="1">
    <location>
        <begin position="53"/>
        <end position="66"/>
    </location>
</feature>
<feature type="region of interest" description="Disordered" evidence="1">
    <location>
        <begin position="40"/>
        <end position="66"/>
    </location>
</feature>
<dbReference type="OrthoDB" id="8256192at2"/>
<proteinExistence type="predicted"/>
<protein>
    <submittedName>
        <fullName evidence="2">Uncharacterized protein</fullName>
    </submittedName>
</protein>
<organism evidence="2 3">
    <name type="scientific">Bradyrhizobium forestalis</name>
    <dbReference type="NCBI Taxonomy" id="1419263"/>
    <lineage>
        <taxon>Bacteria</taxon>
        <taxon>Pseudomonadati</taxon>
        <taxon>Pseudomonadota</taxon>
        <taxon>Alphaproteobacteria</taxon>
        <taxon>Hyphomicrobiales</taxon>
        <taxon>Nitrobacteraceae</taxon>
        <taxon>Bradyrhizobium</taxon>
    </lineage>
</organism>
<reference evidence="2 3" key="1">
    <citation type="submission" date="2017-11" db="EMBL/GenBank/DDBJ databases">
        <title>Bradyrhizobium forestalis sp. nov., an efficient nitrogen-fixing bacterium isolated from nodules of forest legume species in the Amazon.</title>
        <authorList>
            <person name="Costa E.M."/>
            <person name="Guimaraes A."/>
            <person name="Carvalho T.S."/>
            <person name="Rodrigues T.L."/>
            <person name="Ribeiro P.R.A."/>
            <person name="Lebbe L."/>
            <person name="Willems A."/>
            <person name="Moreira F.M.S."/>
        </authorList>
    </citation>
    <scope>NUCLEOTIDE SEQUENCE [LARGE SCALE GENOMIC DNA]</scope>
    <source>
        <strain evidence="2 3">INPA54B</strain>
    </source>
</reference>
<keyword evidence="3" id="KW-1185">Reference proteome</keyword>
<evidence type="ECO:0000313" key="2">
    <source>
        <dbReference type="EMBL" id="PJG51326.1"/>
    </source>
</evidence>
<evidence type="ECO:0000256" key="1">
    <source>
        <dbReference type="SAM" id="MobiDB-lite"/>
    </source>
</evidence>
<gene>
    <name evidence="2" type="ORF">CVM73_31820</name>
</gene>
<accession>A0A2M8R0J1</accession>
<comment type="caution">
    <text evidence="2">The sequence shown here is derived from an EMBL/GenBank/DDBJ whole genome shotgun (WGS) entry which is preliminary data.</text>
</comment>
<evidence type="ECO:0000313" key="3">
    <source>
        <dbReference type="Proteomes" id="UP000231194"/>
    </source>
</evidence>
<dbReference type="Proteomes" id="UP000231194">
    <property type="component" value="Unassembled WGS sequence"/>
</dbReference>
<sequence>MGSAGAAVCHNRHSGARAARARNPFIHRLCRPMDSGLVLRTPRNDGGESCGRPTSPAASRASLPASAGACRAFVPPPRY</sequence>
<name>A0A2M8R0J1_9BRAD</name>